<dbReference type="RefSeq" id="WP_390298177.1">
    <property type="nucleotide sequence ID" value="NZ_JBHULI010000002.1"/>
</dbReference>
<evidence type="ECO:0000313" key="3">
    <source>
        <dbReference type="EMBL" id="MFD2531335.1"/>
    </source>
</evidence>
<protein>
    <submittedName>
        <fullName evidence="3">Heavy metal-binding domain-containing protein</fullName>
    </submittedName>
</protein>
<organism evidence="3 4">
    <name type="scientific">Gracilimonas halophila</name>
    <dbReference type="NCBI Taxonomy" id="1834464"/>
    <lineage>
        <taxon>Bacteria</taxon>
        <taxon>Pseudomonadati</taxon>
        <taxon>Balneolota</taxon>
        <taxon>Balneolia</taxon>
        <taxon>Balneolales</taxon>
        <taxon>Balneolaceae</taxon>
        <taxon>Gracilimonas</taxon>
    </lineage>
</organism>
<dbReference type="EMBL" id="JBHULI010000002">
    <property type="protein sequence ID" value="MFD2531335.1"/>
    <property type="molecule type" value="Genomic_DNA"/>
</dbReference>
<gene>
    <name evidence="3" type="ORF">ACFSVN_02630</name>
</gene>
<dbReference type="SUPFAM" id="SSF117782">
    <property type="entry name" value="YbjQ-like"/>
    <property type="match status" value="1"/>
</dbReference>
<evidence type="ECO:0000256" key="2">
    <source>
        <dbReference type="SAM" id="SignalP"/>
    </source>
</evidence>
<feature type="signal peptide" evidence="2">
    <location>
        <begin position="1"/>
        <end position="18"/>
    </location>
</feature>
<evidence type="ECO:0000256" key="1">
    <source>
        <dbReference type="ARBA" id="ARBA00010751"/>
    </source>
</evidence>
<keyword evidence="4" id="KW-1185">Reference proteome</keyword>
<name>A0ABW5JG71_9BACT</name>
<feature type="chain" id="PRO_5045890790" evidence="2">
    <location>
        <begin position="19"/>
        <end position="167"/>
    </location>
</feature>
<evidence type="ECO:0000313" key="4">
    <source>
        <dbReference type="Proteomes" id="UP001597460"/>
    </source>
</evidence>
<proteinExistence type="inferred from homology"/>
<dbReference type="PROSITE" id="PS51257">
    <property type="entry name" value="PROKAR_LIPOPROTEIN"/>
    <property type="match status" value="1"/>
</dbReference>
<comment type="caution">
    <text evidence="3">The sequence shown here is derived from an EMBL/GenBank/DDBJ whole genome shotgun (WGS) entry which is preliminary data.</text>
</comment>
<sequence length="167" mass="19315">MRLLVVIAIILFSGCSTTIDLTQEGGYDYKGIDFREYTRNGFKFTPEKPSGKYESIGIVEVEFYPEIREIDLNQYNRAMTIQINSSSNTYEIDGKEFKVNKSSYNGVVEYYLIEQFETDSILEEMYELTSSWGANAVVNLRFDYQLFTEGLTWSSVTVRGFAIKEER</sequence>
<dbReference type="InterPro" id="IPR035439">
    <property type="entry name" value="UPF0145_dom_sf"/>
</dbReference>
<accession>A0ABW5JG71</accession>
<comment type="similarity">
    <text evidence="1">Belongs to the UPF0145 family.</text>
</comment>
<keyword evidence="2" id="KW-0732">Signal</keyword>
<dbReference type="Proteomes" id="UP001597460">
    <property type="component" value="Unassembled WGS sequence"/>
</dbReference>
<dbReference type="Pfam" id="PF01906">
    <property type="entry name" value="YbjQ_1"/>
    <property type="match status" value="1"/>
</dbReference>
<dbReference type="InterPro" id="IPR002765">
    <property type="entry name" value="UPF0145_YbjQ-like"/>
</dbReference>
<reference evidence="4" key="1">
    <citation type="journal article" date="2019" name="Int. J. Syst. Evol. Microbiol.">
        <title>The Global Catalogue of Microorganisms (GCM) 10K type strain sequencing project: providing services to taxonomists for standard genome sequencing and annotation.</title>
        <authorList>
            <consortium name="The Broad Institute Genomics Platform"/>
            <consortium name="The Broad Institute Genome Sequencing Center for Infectious Disease"/>
            <person name="Wu L."/>
            <person name="Ma J."/>
        </authorList>
    </citation>
    <scope>NUCLEOTIDE SEQUENCE [LARGE SCALE GENOMIC DNA]</scope>
    <source>
        <strain evidence="4">KCTC 52042</strain>
    </source>
</reference>